<evidence type="ECO:0000259" key="2">
    <source>
        <dbReference type="PROSITE" id="PS51736"/>
    </source>
</evidence>
<dbReference type="Pfam" id="PF00239">
    <property type="entry name" value="Resolvase"/>
    <property type="match status" value="1"/>
</dbReference>
<dbReference type="EMBL" id="LBUP01000002">
    <property type="protein sequence ID" value="KKQ66937.1"/>
    <property type="molecule type" value="Genomic_DNA"/>
</dbReference>
<comment type="caution">
    <text evidence="4">The sequence shown here is derived from an EMBL/GenBank/DDBJ whole genome shotgun (WGS) entry which is preliminary data.</text>
</comment>
<dbReference type="InterPro" id="IPR011109">
    <property type="entry name" value="DNA_bind_recombinase_dom"/>
</dbReference>
<dbReference type="GO" id="GO:0000150">
    <property type="term" value="F:DNA strand exchange activity"/>
    <property type="evidence" value="ECO:0007669"/>
    <property type="project" value="InterPro"/>
</dbReference>
<name>A0A0G0JJB3_9BACT</name>
<proteinExistence type="inferred from homology"/>
<evidence type="ECO:0000313" key="4">
    <source>
        <dbReference type="EMBL" id="KKQ66937.1"/>
    </source>
</evidence>
<dbReference type="InterPro" id="IPR036162">
    <property type="entry name" value="Resolvase-like_N_sf"/>
</dbReference>
<gene>
    <name evidence="4" type="ORF">US86_C0002G0054</name>
</gene>
<reference evidence="4 5" key="1">
    <citation type="journal article" date="2015" name="Nature">
        <title>rRNA introns, odd ribosomes, and small enigmatic genomes across a large radiation of phyla.</title>
        <authorList>
            <person name="Brown C.T."/>
            <person name="Hug L.A."/>
            <person name="Thomas B.C."/>
            <person name="Sharon I."/>
            <person name="Castelle C.J."/>
            <person name="Singh A."/>
            <person name="Wilkins M.J."/>
            <person name="Williams K.H."/>
            <person name="Banfield J.F."/>
        </authorList>
    </citation>
    <scope>NUCLEOTIDE SEQUENCE [LARGE SCALE GENOMIC DNA]</scope>
</reference>
<dbReference type="PROSITE" id="PS51736">
    <property type="entry name" value="RECOMBINASES_3"/>
    <property type="match status" value="1"/>
</dbReference>
<dbReference type="InterPro" id="IPR038109">
    <property type="entry name" value="DNA_bind_recomb_sf"/>
</dbReference>
<evidence type="ECO:0000256" key="1">
    <source>
        <dbReference type="ARBA" id="ARBA00009913"/>
    </source>
</evidence>
<dbReference type="Gene3D" id="3.90.1750.20">
    <property type="entry name" value="Putative Large Serine Recombinase, Chain B, Domain 2"/>
    <property type="match status" value="1"/>
</dbReference>
<dbReference type="GO" id="GO:0003677">
    <property type="term" value="F:DNA binding"/>
    <property type="evidence" value="ECO:0007669"/>
    <property type="project" value="InterPro"/>
</dbReference>
<sequence>METQTIETFNSSNPIPKCLGYDRVSTMNQKNNGLSLETQKTKILEKVEELGGELAEEIYEDGGITGTSIEKRPAIQAVLARCGKGDIDYLIVQDSSRVSRNTLEYLVIKQTLKKYGTAIIPLTGAISADMGPMGDVMDEMIAVVHSIVPRLTSYKVKQTGAEKFKAGYYPSVAPLGYLNVVNKNPSSSYDKRIIVPNPDIAPFITQAFKMYATQEHTVFSIREYLHKNGVRGKTGRPLAYSLMHNILRSPFYWGWMKWGGHEGLGKHEPLIDKKTFDLVQYILSRRGENGTRKRKHNFLLRGVIFCNLCGRRYTAEWHYNAKKLAKRGGKIGYYHCAGVGRVGKCHSTYIEIEDLEKQVENEVGKLEFTQEFIDAVKCNVRKVYENANDRVKIAKKAAYNRRDALEIKREKLEEAMLDGTITRDRFTVLNAKIEADMLDVHKELSDIAKIRTIDIKIVDEVLALTQNIATTYKEADTNAQRAYLSFFFSKILIEDKKIANIQYQPVIDVLNKAKLGILATNRLPR</sequence>
<dbReference type="Proteomes" id="UP000034235">
    <property type="component" value="Unassembled WGS sequence"/>
</dbReference>
<dbReference type="InterPro" id="IPR050639">
    <property type="entry name" value="SSR_resolvase"/>
</dbReference>
<dbReference type="InterPro" id="IPR006119">
    <property type="entry name" value="Resolv_N"/>
</dbReference>
<dbReference type="AlphaFoldDB" id="A0A0G0JJB3"/>
<protein>
    <submittedName>
        <fullName evidence="4">Recombinase</fullName>
    </submittedName>
</protein>
<evidence type="ECO:0000313" key="5">
    <source>
        <dbReference type="Proteomes" id="UP000034235"/>
    </source>
</evidence>
<dbReference type="Gene3D" id="3.40.50.1390">
    <property type="entry name" value="Resolvase, N-terminal catalytic domain"/>
    <property type="match status" value="1"/>
</dbReference>
<dbReference type="InterPro" id="IPR025827">
    <property type="entry name" value="Zn_ribbon_recom_dom"/>
</dbReference>
<feature type="domain" description="Resolvase/invertase-type recombinase catalytic" evidence="2">
    <location>
        <begin position="17"/>
        <end position="167"/>
    </location>
</feature>
<dbReference type="CDD" id="cd00338">
    <property type="entry name" value="Ser_Recombinase"/>
    <property type="match status" value="1"/>
</dbReference>
<evidence type="ECO:0000259" key="3">
    <source>
        <dbReference type="PROSITE" id="PS51737"/>
    </source>
</evidence>
<dbReference type="Pfam" id="PF13408">
    <property type="entry name" value="Zn_ribbon_recom"/>
    <property type="match status" value="1"/>
</dbReference>
<comment type="similarity">
    <text evidence="1">Belongs to the site-specific recombinase resolvase family.</text>
</comment>
<dbReference type="SMART" id="SM00857">
    <property type="entry name" value="Resolvase"/>
    <property type="match status" value="1"/>
</dbReference>
<dbReference type="PANTHER" id="PTHR30461:SF26">
    <property type="entry name" value="RESOLVASE HOMOLOG YNEB"/>
    <property type="match status" value="1"/>
</dbReference>
<feature type="domain" description="Recombinase" evidence="3">
    <location>
        <begin position="174"/>
        <end position="289"/>
    </location>
</feature>
<dbReference type="Pfam" id="PF07508">
    <property type="entry name" value="Recombinase"/>
    <property type="match status" value="1"/>
</dbReference>
<accession>A0A0G0JJB3</accession>
<organism evidence="4 5">
    <name type="scientific">Candidatus Daviesbacteria bacterium GW2011_GWA2_38_24</name>
    <dbReference type="NCBI Taxonomy" id="1618422"/>
    <lineage>
        <taxon>Bacteria</taxon>
        <taxon>Candidatus Daviesiibacteriota</taxon>
    </lineage>
</organism>
<dbReference type="PANTHER" id="PTHR30461">
    <property type="entry name" value="DNA-INVERTASE FROM LAMBDOID PROPHAGE"/>
    <property type="match status" value="1"/>
</dbReference>
<dbReference type="PROSITE" id="PS51737">
    <property type="entry name" value="RECOMBINASE_DNA_BIND"/>
    <property type="match status" value="1"/>
</dbReference>
<dbReference type="SUPFAM" id="SSF53041">
    <property type="entry name" value="Resolvase-like"/>
    <property type="match status" value="1"/>
</dbReference>